<evidence type="ECO:0000256" key="1">
    <source>
        <dbReference type="SAM" id="MobiDB-lite"/>
    </source>
</evidence>
<keyword evidence="3" id="KW-1185">Reference proteome</keyword>
<name>L8GMP9_ACACF</name>
<dbReference type="Proteomes" id="UP000011083">
    <property type="component" value="Unassembled WGS sequence"/>
</dbReference>
<gene>
    <name evidence="2" type="ORF">ACA1_367170</name>
</gene>
<evidence type="ECO:0000313" key="2">
    <source>
        <dbReference type="EMBL" id="ELR14084.1"/>
    </source>
</evidence>
<protein>
    <submittedName>
        <fullName evidence="2">Uncharacterized protein</fullName>
    </submittedName>
</protein>
<evidence type="ECO:0000313" key="3">
    <source>
        <dbReference type="Proteomes" id="UP000011083"/>
    </source>
</evidence>
<organism evidence="2 3">
    <name type="scientific">Acanthamoeba castellanii (strain ATCC 30010 / Neff)</name>
    <dbReference type="NCBI Taxonomy" id="1257118"/>
    <lineage>
        <taxon>Eukaryota</taxon>
        <taxon>Amoebozoa</taxon>
        <taxon>Discosea</taxon>
        <taxon>Longamoebia</taxon>
        <taxon>Centramoebida</taxon>
        <taxon>Acanthamoebidae</taxon>
        <taxon>Acanthamoeba</taxon>
    </lineage>
</organism>
<reference evidence="2 3" key="1">
    <citation type="journal article" date="2013" name="Genome Biol.">
        <title>Genome of Acanthamoeba castellanii highlights extensive lateral gene transfer and early evolution of tyrosine kinase signaling.</title>
        <authorList>
            <person name="Clarke M."/>
            <person name="Lohan A.J."/>
            <person name="Liu B."/>
            <person name="Lagkouvardos I."/>
            <person name="Roy S."/>
            <person name="Zafar N."/>
            <person name="Bertelli C."/>
            <person name="Schilde C."/>
            <person name="Kianianmomeni A."/>
            <person name="Burglin T.R."/>
            <person name="Frech C."/>
            <person name="Turcotte B."/>
            <person name="Kopec K.O."/>
            <person name="Synnott J.M."/>
            <person name="Choo C."/>
            <person name="Paponov I."/>
            <person name="Finkler A."/>
            <person name="Soon Heng Tan C."/>
            <person name="Hutchins A.P."/>
            <person name="Weinmeier T."/>
            <person name="Rattei T."/>
            <person name="Chu J.S."/>
            <person name="Gimenez G."/>
            <person name="Irimia M."/>
            <person name="Rigden D.J."/>
            <person name="Fitzpatrick D.A."/>
            <person name="Lorenzo-Morales J."/>
            <person name="Bateman A."/>
            <person name="Chiu C.H."/>
            <person name="Tang P."/>
            <person name="Hegemann P."/>
            <person name="Fromm H."/>
            <person name="Raoult D."/>
            <person name="Greub G."/>
            <person name="Miranda-Saavedra D."/>
            <person name="Chen N."/>
            <person name="Nash P."/>
            <person name="Ginger M.L."/>
            <person name="Horn M."/>
            <person name="Schaap P."/>
            <person name="Caler L."/>
            <person name="Loftus B."/>
        </authorList>
    </citation>
    <scope>NUCLEOTIDE SEQUENCE [LARGE SCALE GENOMIC DNA]</scope>
    <source>
        <strain evidence="2 3">Neff</strain>
    </source>
</reference>
<proteinExistence type="predicted"/>
<dbReference type="RefSeq" id="XP_004336097.1">
    <property type="nucleotide sequence ID" value="XM_004336049.1"/>
</dbReference>
<dbReference type="KEGG" id="acan:ACA1_367170"/>
<dbReference type="GeneID" id="14914469"/>
<dbReference type="VEuPathDB" id="AmoebaDB:ACA1_367170"/>
<feature type="region of interest" description="Disordered" evidence="1">
    <location>
        <begin position="1"/>
        <end position="64"/>
    </location>
</feature>
<dbReference type="AlphaFoldDB" id="L8GMP9"/>
<sequence length="64" mass="6849">MTKLSNSQRGSPELHESGGVGQTTSAPHSDDDHYDTFEIHPGKSLQPSVGANTNATRADVQKEE</sequence>
<accession>L8GMP9</accession>
<dbReference type="EMBL" id="KB008073">
    <property type="protein sequence ID" value="ELR14084.1"/>
    <property type="molecule type" value="Genomic_DNA"/>
</dbReference>
<feature type="compositionally biased region" description="Polar residues" evidence="1">
    <location>
        <begin position="1"/>
        <end position="10"/>
    </location>
</feature>
<feature type="compositionally biased region" description="Basic and acidic residues" evidence="1">
    <location>
        <begin position="28"/>
        <end position="41"/>
    </location>
</feature>
<feature type="compositionally biased region" description="Polar residues" evidence="1">
    <location>
        <begin position="45"/>
        <end position="56"/>
    </location>
</feature>